<dbReference type="Proteomes" id="UP000002357">
    <property type="component" value="Plasmid pSCL4"/>
</dbReference>
<dbReference type="InterPro" id="IPR011032">
    <property type="entry name" value="GroES-like_sf"/>
</dbReference>
<dbReference type="SUPFAM" id="SSF51735">
    <property type="entry name" value="NAD(P)-binding Rossmann-fold domains"/>
    <property type="match status" value="1"/>
</dbReference>
<evidence type="ECO:0000313" key="7">
    <source>
        <dbReference type="EMBL" id="EFG04459.2"/>
    </source>
</evidence>
<evidence type="ECO:0000256" key="5">
    <source>
        <dbReference type="ARBA" id="ARBA00023002"/>
    </source>
</evidence>
<keyword evidence="4" id="KW-0862">Zinc</keyword>
<dbReference type="EMBL" id="CM000914">
    <property type="protein sequence ID" value="EFG04459.2"/>
    <property type="molecule type" value="Genomic_DNA"/>
</dbReference>
<evidence type="ECO:0000256" key="1">
    <source>
        <dbReference type="ARBA" id="ARBA00001947"/>
    </source>
</evidence>
<evidence type="ECO:0000256" key="2">
    <source>
        <dbReference type="ARBA" id="ARBA00008072"/>
    </source>
</evidence>
<keyword evidence="5" id="KW-0560">Oxidoreductase</keyword>
<sequence length="361" mass="38221">MSPEATRADLRILRAGVCGTDLQIHRRVRSDQARILGHEGVAEIRGEPGTPRRFALFNPVDPTDQERILGHSYDGIFQRTYSADSAPGEGPDLCPAAPELIADLAALTEPLATVLYGWDLVSAAGRIQTVAVWGAGTAGLLAALVAELHGCAVEVIHHRPARLEYVERRGLLHRSRLRGPRRGVPAADGLFDAAFLCLPREAAGAGLAEAVGAVRADGVIDLFGGFGPGDTHERLPGCDLGSIRRGNVCGHPAAGAVRDTRSDDGKPLRLTGHRGTSPAHLERAQRLLLQEPERFGALVTHVVSLDGLETCLATMSAASGPSTLLGEYIKVVVDPTLDHAFSRSPDLTTPLGALSEVTTAW</sequence>
<gene>
    <name evidence="7" type="ORF">SCLAV_p0972</name>
</gene>
<accession>B5GMF3</accession>
<feature type="compositionally biased region" description="Basic and acidic residues" evidence="6">
    <location>
        <begin position="258"/>
        <end position="267"/>
    </location>
</feature>
<geneLocation type="plasmid" evidence="7 8">
    <name>pSCL4</name>
</geneLocation>
<dbReference type="eggNOG" id="COG1063">
    <property type="taxonomic scope" value="Bacteria"/>
</dbReference>
<dbReference type="PANTHER" id="PTHR43350:SF19">
    <property type="entry name" value="D-GULOSIDE 3-DEHYDROGENASE"/>
    <property type="match status" value="1"/>
</dbReference>
<dbReference type="Gene3D" id="3.40.50.720">
    <property type="entry name" value="NAD(P)-binding Rossmann-like Domain"/>
    <property type="match status" value="1"/>
</dbReference>
<name>B5GMF3_STRCL</name>
<dbReference type="SUPFAM" id="SSF50129">
    <property type="entry name" value="GroES-like"/>
    <property type="match status" value="1"/>
</dbReference>
<evidence type="ECO:0000256" key="6">
    <source>
        <dbReference type="SAM" id="MobiDB-lite"/>
    </source>
</evidence>
<evidence type="ECO:0000313" key="8">
    <source>
        <dbReference type="Proteomes" id="UP000002357"/>
    </source>
</evidence>
<dbReference type="AlphaFoldDB" id="B5GMF3"/>
<reference evidence="7 8" key="1">
    <citation type="journal article" date="2010" name="Genome Biol. Evol.">
        <title>The sequence of a 1.8-mb bacterial linear plasmid reveals a rich evolutionary reservoir of secondary metabolic pathways.</title>
        <authorList>
            <person name="Medema M.H."/>
            <person name="Trefzer A."/>
            <person name="Kovalchuk A."/>
            <person name="van den Berg M."/>
            <person name="Mueller U."/>
            <person name="Heijne W."/>
            <person name="Wu L."/>
            <person name="Alam M.T."/>
            <person name="Ronning C.M."/>
            <person name="Nierman W.C."/>
            <person name="Bovenberg R.A.L."/>
            <person name="Breitling R."/>
            <person name="Takano E."/>
        </authorList>
    </citation>
    <scope>NUCLEOTIDE SEQUENCE [LARGE SCALE GENOMIC DNA]</scope>
    <source>
        <strain evidence="8">ATCC 27064 / DSM 738 / JCM 4710 / NBRC 13307 / NCIMB 12785 / NRRL 3585 / VKM Ac-602</strain>
        <plasmid evidence="7">pSCL4</plasmid>
    </source>
</reference>
<dbReference type="GO" id="GO:0016491">
    <property type="term" value="F:oxidoreductase activity"/>
    <property type="evidence" value="ECO:0007669"/>
    <property type="project" value="UniProtKB-KW"/>
</dbReference>
<comment type="similarity">
    <text evidence="2">Belongs to the zinc-containing alcohol dehydrogenase family.</text>
</comment>
<dbReference type="RefSeq" id="WP_003952909.1">
    <property type="nucleotide sequence ID" value="NZ_CM000914.1"/>
</dbReference>
<feature type="region of interest" description="Disordered" evidence="6">
    <location>
        <begin position="257"/>
        <end position="276"/>
    </location>
</feature>
<evidence type="ECO:0000256" key="4">
    <source>
        <dbReference type="ARBA" id="ARBA00022833"/>
    </source>
</evidence>
<proteinExistence type="inferred from homology"/>
<organism evidence="7 8">
    <name type="scientific">Streptomyces clavuligerus</name>
    <dbReference type="NCBI Taxonomy" id="1901"/>
    <lineage>
        <taxon>Bacteria</taxon>
        <taxon>Bacillati</taxon>
        <taxon>Actinomycetota</taxon>
        <taxon>Actinomycetes</taxon>
        <taxon>Kitasatosporales</taxon>
        <taxon>Streptomycetaceae</taxon>
        <taxon>Streptomyces</taxon>
    </lineage>
</organism>
<keyword evidence="8" id="KW-1185">Reference proteome</keyword>
<dbReference type="GO" id="GO:0046872">
    <property type="term" value="F:metal ion binding"/>
    <property type="evidence" value="ECO:0007669"/>
    <property type="project" value="UniProtKB-KW"/>
</dbReference>
<dbReference type="OrthoDB" id="9797931at2"/>
<dbReference type="KEGG" id="sclf:BB341_29005"/>
<dbReference type="Gene3D" id="3.90.180.10">
    <property type="entry name" value="Medium-chain alcohol dehydrogenases, catalytic domain"/>
    <property type="match status" value="2"/>
</dbReference>
<dbReference type="InterPro" id="IPR036291">
    <property type="entry name" value="NAD(P)-bd_dom_sf"/>
</dbReference>
<dbReference type="GeneID" id="93734066"/>
<comment type="cofactor">
    <cofactor evidence="1">
        <name>Zn(2+)</name>
        <dbReference type="ChEBI" id="CHEBI:29105"/>
    </cofactor>
</comment>
<keyword evidence="7" id="KW-0614">Plasmid</keyword>
<evidence type="ECO:0000256" key="3">
    <source>
        <dbReference type="ARBA" id="ARBA00022723"/>
    </source>
</evidence>
<dbReference type="PANTHER" id="PTHR43350">
    <property type="entry name" value="NAD-DEPENDENT ALCOHOL DEHYDROGENASE"/>
    <property type="match status" value="1"/>
</dbReference>
<protein>
    <submittedName>
        <fullName evidence="7">Cyclitol dehydrogenase</fullName>
    </submittedName>
</protein>
<keyword evidence="3" id="KW-0479">Metal-binding</keyword>